<dbReference type="EMBL" id="JACSPO010000001">
    <property type="protein sequence ID" value="MBD8060968.1"/>
    <property type="molecule type" value="Genomic_DNA"/>
</dbReference>
<accession>A0ABR8YY16</accession>
<keyword evidence="3" id="KW-1185">Reference proteome</keyword>
<gene>
    <name evidence="2" type="ORF">H9624_01365</name>
</gene>
<reference evidence="2 3" key="1">
    <citation type="submission" date="2020-08" db="EMBL/GenBank/DDBJ databases">
        <title>A Genomic Blueprint of the Chicken Gut Microbiome.</title>
        <authorList>
            <person name="Gilroy R."/>
            <person name="Ravi A."/>
            <person name="Getino M."/>
            <person name="Pursley I."/>
            <person name="Horton D.L."/>
            <person name="Alikhan N.-F."/>
            <person name="Baker D."/>
            <person name="Gharbi K."/>
            <person name="Hall N."/>
            <person name="Watson M."/>
            <person name="Adriaenssens E.M."/>
            <person name="Foster-Nyarko E."/>
            <person name="Jarju S."/>
            <person name="Secka A."/>
            <person name="Antonio M."/>
            <person name="Oren A."/>
            <person name="Chaudhuri R."/>
            <person name="La Ragione R.M."/>
            <person name="Hildebrand F."/>
            <person name="Pallen M.J."/>
        </authorList>
    </citation>
    <scope>NUCLEOTIDE SEQUENCE [LARGE SCALE GENOMIC DNA]</scope>
    <source>
        <strain evidence="2 3">Sa1BUA1</strain>
    </source>
</reference>
<comment type="caution">
    <text evidence="2">The sequence shown here is derived from an EMBL/GenBank/DDBJ whole genome shotgun (WGS) entry which is preliminary data.</text>
</comment>
<evidence type="ECO:0000256" key="1">
    <source>
        <dbReference type="SAM" id="MobiDB-lite"/>
    </source>
</evidence>
<name>A0ABR8YY16_9MICO</name>
<feature type="region of interest" description="Disordered" evidence="1">
    <location>
        <begin position="1"/>
        <end position="28"/>
    </location>
</feature>
<evidence type="ECO:0000313" key="3">
    <source>
        <dbReference type="Proteomes" id="UP000661894"/>
    </source>
</evidence>
<dbReference type="Proteomes" id="UP000661894">
    <property type="component" value="Unassembled WGS sequence"/>
</dbReference>
<evidence type="ECO:0000313" key="2">
    <source>
        <dbReference type="EMBL" id="MBD8060968.1"/>
    </source>
</evidence>
<proteinExistence type="predicted"/>
<dbReference type="RefSeq" id="WP_251838115.1">
    <property type="nucleotide sequence ID" value="NZ_JACSPO010000001.1"/>
</dbReference>
<feature type="compositionally biased region" description="Basic residues" evidence="1">
    <location>
        <begin position="1"/>
        <end position="18"/>
    </location>
</feature>
<organism evidence="2 3">
    <name type="scientific">Oceanitalea stevensii</name>
    <dbReference type="NCBI Taxonomy" id="2763072"/>
    <lineage>
        <taxon>Bacteria</taxon>
        <taxon>Bacillati</taxon>
        <taxon>Actinomycetota</taxon>
        <taxon>Actinomycetes</taxon>
        <taxon>Micrococcales</taxon>
        <taxon>Bogoriellaceae</taxon>
        <taxon>Georgenia</taxon>
    </lineage>
</organism>
<protein>
    <submittedName>
        <fullName evidence="2">Uncharacterized protein</fullName>
    </submittedName>
</protein>
<sequence>MPKKKRRPRKPAARRPEHRRPPAGETLGANVVDYAVEQGVDVSDPAQLAAYMEMYNALPLEERVMISDGLWREDVEEDDDLDDDVLLPPFLDRMPDEETMEAVLADVDEHALFVDAPLMRRADILMRAVGPAHPFDPDEGFGRATTLELLGHFGCDAGADVETTWDAPPVSALVAGLVGGGFLALRDGRLVPAAGVAPWAWPDAAPEERVVAGRILYATTLGAFFEEQDGVSAAIAPPLTAMALMSAVAPDGLPVPEATDEQDDYEDLRLAVRDDLLALEDIGIVTREGDTFYASPVLITVLPAVIEEMEAARG</sequence>